<feature type="non-terminal residue" evidence="1">
    <location>
        <position position="50"/>
    </location>
</feature>
<organism evidence="1 2">
    <name type="scientific">Triplophysa rosa</name>
    <name type="common">Cave loach</name>
    <dbReference type="NCBI Taxonomy" id="992332"/>
    <lineage>
        <taxon>Eukaryota</taxon>
        <taxon>Metazoa</taxon>
        <taxon>Chordata</taxon>
        <taxon>Craniata</taxon>
        <taxon>Vertebrata</taxon>
        <taxon>Euteleostomi</taxon>
        <taxon>Actinopterygii</taxon>
        <taxon>Neopterygii</taxon>
        <taxon>Teleostei</taxon>
        <taxon>Ostariophysi</taxon>
        <taxon>Cypriniformes</taxon>
        <taxon>Nemacheilidae</taxon>
        <taxon>Triplophysa</taxon>
    </lineage>
</organism>
<name>A0A9W7TS06_TRIRA</name>
<evidence type="ECO:0000313" key="2">
    <source>
        <dbReference type="Proteomes" id="UP001059041"/>
    </source>
</evidence>
<accession>A0A9W7TS06</accession>
<sequence>RLSLLLPSALVLHLKHFITLFEQHNKSYFVWIAVLTANVCFRPVCRYGTT</sequence>
<dbReference type="EMBL" id="JAFHDT010000010">
    <property type="protein sequence ID" value="KAI7804268.1"/>
    <property type="molecule type" value="Genomic_DNA"/>
</dbReference>
<keyword evidence="2" id="KW-1185">Reference proteome</keyword>
<dbReference type="Proteomes" id="UP001059041">
    <property type="component" value="Linkage Group LG10"/>
</dbReference>
<evidence type="ECO:0000313" key="1">
    <source>
        <dbReference type="EMBL" id="KAI7804268.1"/>
    </source>
</evidence>
<feature type="non-terminal residue" evidence="1">
    <location>
        <position position="1"/>
    </location>
</feature>
<comment type="caution">
    <text evidence="1">The sequence shown here is derived from an EMBL/GenBank/DDBJ whole genome shotgun (WGS) entry which is preliminary data.</text>
</comment>
<proteinExistence type="predicted"/>
<dbReference type="AlphaFoldDB" id="A0A9W7TS06"/>
<protein>
    <submittedName>
        <fullName evidence="1">Uncharacterized protein</fullName>
    </submittedName>
</protein>
<gene>
    <name evidence="1" type="ORF">IRJ41_004248</name>
</gene>
<reference evidence="1" key="1">
    <citation type="submission" date="2021-02" db="EMBL/GenBank/DDBJ databases">
        <title>Comparative genomics reveals that relaxation of natural selection precedes convergent phenotypic evolution of cavefish.</title>
        <authorList>
            <person name="Peng Z."/>
        </authorList>
    </citation>
    <scope>NUCLEOTIDE SEQUENCE</scope>
    <source>
        <tissue evidence="1">Muscle</tissue>
    </source>
</reference>